<protein>
    <submittedName>
        <fullName evidence="4">Uncharacterized protein</fullName>
    </submittedName>
</protein>
<evidence type="ECO:0000259" key="3">
    <source>
        <dbReference type="Pfam" id="PF16884"/>
    </source>
</evidence>
<dbReference type="EMBL" id="JASBNA010000024">
    <property type="protein sequence ID" value="KAK7684664.1"/>
    <property type="molecule type" value="Genomic_DNA"/>
</dbReference>
<dbReference type="PANTHER" id="PTHR43205">
    <property type="entry name" value="PROSTAGLANDIN REDUCTASE"/>
    <property type="match status" value="1"/>
</dbReference>
<keyword evidence="5" id="KW-1185">Reference proteome</keyword>
<dbReference type="InterPro" id="IPR013149">
    <property type="entry name" value="ADH-like_C"/>
</dbReference>
<dbReference type="InterPro" id="IPR041694">
    <property type="entry name" value="ADH_N_2"/>
</dbReference>
<accession>A0AAW0FZX3</accession>
<dbReference type="SUPFAM" id="SSF51735">
    <property type="entry name" value="NAD(P)-binding Rossmann-fold domains"/>
    <property type="match status" value="1"/>
</dbReference>
<dbReference type="SUPFAM" id="SSF50129">
    <property type="entry name" value="GroES-like"/>
    <property type="match status" value="1"/>
</dbReference>
<dbReference type="Gene3D" id="3.90.180.10">
    <property type="entry name" value="Medium-chain alcohol dehydrogenases, catalytic domain"/>
    <property type="match status" value="1"/>
</dbReference>
<dbReference type="GO" id="GO:0016628">
    <property type="term" value="F:oxidoreductase activity, acting on the CH-CH group of donors, NAD or NADP as acceptor"/>
    <property type="evidence" value="ECO:0007669"/>
    <property type="project" value="InterPro"/>
</dbReference>
<organism evidence="4 5">
    <name type="scientific">Cerrena zonata</name>
    <dbReference type="NCBI Taxonomy" id="2478898"/>
    <lineage>
        <taxon>Eukaryota</taxon>
        <taxon>Fungi</taxon>
        <taxon>Dikarya</taxon>
        <taxon>Basidiomycota</taxon>
        <taxon>Agaricomycotina</taxon>
        <taxon>Agaricomycetes</taxon>
        <taxon>Polyporales</taxon>
        <taxon>Cerrenaceae</taxon>
        <taxon>Cerrena</taxon>
    </lineage>
</organism>
<dbReference type="InterPro" id="IPR011032">
    <property type="entry name" value="GroES-like_sf"/>
</dbReference>
<feature type="domain" description="Oxidoreductase N-terminal" evidence="3">
    <location>
        <begin position="29"/>
        <end position="125"/>
    </location>
</feature>
<dbReference type="InterPro" id="IPR036291">
    <property type="entry name" value="NAD(P)-bd_dom_sf"/>
</dbReference>
<dbReference type="InterPro" id="IPR045010">
    <property type="entry name" value="MDR_fam"/>
</dbReference>
<feature type="domain" description="Alcohol dehydrogenase-like C-terminal" evidence="2">
    <location>
        <begin position="170"/>
        <end position="223"/>
    </location>
</feature>
<evidence type="ECO:0000256" key="1">
    <source>
        <dbReference type="ARBA" id="ARBA00023002"/>
    </source>
</evidence>
<dbReference type="Pfam" id="PF16884">
    <property type="entry name" value="ADH_N_2"/>
    <property type="match status" value="1"/>
</dbReference>
<name>A0AAW0FZX3_9APHY</name>
<comment type="caution">
    <text evidence="4">The sequence shown here is derived from an EMBL/GenBank/DDBJ whole genome shotgun (WGS) entry which is preliminary data.</text>
</comment>
<evidence type="ECO:0000313" key="4">
    <source>
        <dbReference type="EMBL" id="KAK7684664.1"/>
    </source>
</evidence>
<evidence type="ECO:0000313" key="5">
    <source>
        <dbReference type="Proteomes" id="UP001385951"/>
    </source>
</evidence>
<dbReference type="PANTHER" id="PTHR43205:SF19">
    <property type="entry name" value="ENOYL REDUCTASE (ER) DOMAIN-CONTAINING PROTEIN"/>
    <property type="match status" value="1"/>
</dbReference>
<proteinExistence type="predicted"/>
<dbReference type="Pfam" id="PF00107">
    <property type="entry name" value="ADH_zinc_N"/>
    <property type="match status" value="1"/>
</dbReference>
<reference evidence="4 5" key="1">
    <citation type="submission" date="2022-09" db="EMBL/GenBank/DDBJ databases">
        <authorList>
            <person name="Palmer J.M."/>
        </authorList>
    </citation>
    <scope>NUCLEOTIDE SEQUENCE [LARGE SCALE GENOMIC DNA]</scope>
    <source>
        <strain evidence="4 5">DSM 7382</strain>
    </source>
</reference>
<evidence type="ECO:0000259" key="2">
    <source>
        <dbReference type="Pfam" id="PF00107"/>
    </source>
</evidence>
<dbReference type="Proteomes" id="UP001385951">
    <property type="component" value="Unassembled WGS sequence"/>
</dbReference>
<keyword evidence="1" id="KW-0560">Oxidoreductase</keyword>
<dbReference type="AlphaFoldDB" id="A0AAW0FZX3"/>
<dbReference type="Gene3D" id="3.40.50.720">
    <property type="entry name" value="NAD(P)-binding Rossmann-like Domain"/>
    <property type="match status" value="1"/>
</dbReference>
<gene>
    <name evidence="4" type="ORF">QCA50_012247</name>
</gene>
<sequence length="224" mass="25231">MSVPTELNQIQVNKNPLAEVNFEWDKLDSTFKFATVKYNESDLKQGFVLVKVLYLSNDPAQKGWMQKGVDPRRTYISPVLEGDPVRSLGIGEVVQSNSHKFAKGDIVSCSCSWSDYAIVDQQSIFTKIDTSSGLPIPLVNSKKVKPWWFLLLVVPLAPWWFKLLSISLKACKVIGITGSPEKANYVKSLGADLAVDYHDETWKQQLSEYLGDDFADVYFDNVGW</sequence>